<feature type="domain" description="Aminopeptidase P N-terminal" evidence="9">
    <location>
        <begin position="67"/>
        <end position="213"/>
    </location>
</feature>
<accession>A0A2K6UW55</accession>
<dbReference type="EC" id="3.4.11.9" evidence="4"/>
<organism evidence="10 11">
    <name type="scientific">Saimiri boliviensis boliviensis</name>
    <name type="common">Bolivian squirrel monkey</name>
    <dbReference type="NCBI Taxonomy" id="39432"/>
    <lineage>
        <taxon>Eukaryota</taxon>
        <taxon>Metazoa</taxon>
        <taxon>Chordata</taxon>
        <taxon>Craniata</taxon>
        <taxon>Vertebrata</taxon>
        <taxon>Euteleostomi</taxon>
        <taxon>Mammalia</taxon>
        <taxon>Eutheria</taxon>
        <taxon>Euarchontoglires</taxon>
        <taxon>Primates</taxon>
        <taxon>Haplorrhini</taxon>
        <taxon>Platyrrhini</taxon>
        <taxon>Cebidae</taxon>
        <taxon>Saimiriinae</taxon>
        <taxon>Saimiri</taxon>
    </lineage>
</organism>
<dbReference type="GO" id="GO:0005739">
    <property type="term" value="C:mitochondrion"/>
    <property type="evidence" value="ECO:0007669"/>
    <property type="project" value="Ensembl"/>
</dbReference>
<dbReference type="AlphaFoldDB" id="A0A2K6UW55"/>
<dbReference type="Gene3D" id="3.40.350.10">
    <property type="entry name" value="Creatinase/prolidase N-terminal domain"/>
    <property type="match status" value="1"/>
</dbReference>
<dbReference type="STRING" id="39432.ENSSBOP00000036153"/>
<dbReference type="SMART" id="SM01011">
    <property type="entry name" value="AMP_N"/>
    <property type="match status" value="1"/>
</dbReference>
<sequence length="482" mass="54291">MPWLLSAPKLVPAIANARGISGCMLCSQRRYSLQPVPERRIPHRYLGQPSPFTHPHLLRPGEVTPGLSQVEYALRRHKLMSLIQKEAQGQSGTDQTVVVLSNPTYYMSNDIPYTFHQDNNFLYLCGFQEPDSILVLQSLPGKQLPSHKAILFVPRRDPSRELWDGPRSGTDGAIALTGVDEAYTVEEFRHLLPKMKAETNMVWYDWMRPSHPQLHSDYMQPLTEAKARSKNKVRGVQQLVQRLRLIKSPAEIERMQIAGNTMFTALAPARPFEFECRARGADILAYPPVVAGGNRSNTLHYVKNNQLIKIVIILGNIEGFFDFPVPRFSAPQAELYEAVLEIQRNCLALCFPGTSLENIYSMMLTLTGQKLKDLGIMKNIQENNAFKAARKYCPHHVGHYLGMDVHDTPDMPRSLPLQPGMVITIEPGIYIPEDDRDAPEKFRGLGVRIEDDVVVTQDSPLILSADCPKEMNDIEQICSPAS</sequence>
<evidence type="ECO:0000256" key="3">
    <source>
        <dbReference type="ARBA" id="ARBA00008766"/>
    </source>
</evidence>
<keyword evidence="7" id="KW-0378">Hydrolase</keyword>
<dbReference type="GO" id="GO:0042803">
    <property type="term" value="F:protein homodimerization activity"/>
    <property type="evidence" value="ECO:0007669"/>
    <property type="project" value="Ensembl"/>
</dbReference>
<evidence type="ECO:0000259" key="9">
    <source>
        <dbReference type="SMART" id="SM01011"/>
    </source>
</evidence>
<evidence type="ECO:0000313" key="11">
    <source>
        <dbReference type="Proteomes" id="UP000233220"/>
    </source>
</evidence>
<comment type="cofactor">
    <cofactor evidence="2">
        <name>Mn(2+)</name>
        <dbReference type="ChEBI" id="CHEBI:29035"/>
    </cofactor>
</comment>
<evidence type="ECO:0000256" key="1">
    <source>
        <dbReference type="ARBA" id="ARBA00001424"/>
    </source>
</evidence>
<evidence type="ECO:0000256" key="7">
    <source>
        <dbReference type="ARBA" id="ARBA00022801"/>
    </source>
</evidence>
<dbReference type="GO" id="GO:0003094">
    <property type="term" value="P:glomerular filtration"/>
    <property type="evidence" value="ECO:0007669"/>
    <property type="project" value="Ensembl"/>
</dbReference>
<keyword evidence="8" id="KW-0464">Manganese</keyword>
<dbReference type="Proteomes" id="UP000233220">
    <property type="component" value="Unplaced"/>
</dbReference>
<proteinExistence type="inferred from homology"/>
<dbReference type="InterPro" id="IPR036005">
    <property type="entry name" value="Creatinase/aminopeptidase-like"/>
</dbReference>
<dbReference type="GO" id="GO:0016485">
    <property type="term" value="P:protein processing"/>
    <property type="evidence" value="ECO:0007669"/>
    <property type="project" value="Ensembl"/>
</dbReference>
<dbReference type="PANTHER" id="PTHR43226">
    <property type="entry name" value="XAA-PRO AMINOPEPTIDASE 3"/>
    <property type="match status" value="1"/>
</dbReference>
<dbReference type="Gene3D" id="3.90.230.10">
    <property type="entry name" value="Creatinase/methionine aminopeptidase superfamily"/>
    <property type="match status" value="1"/>
</dbReference>
<dbReference type="GO" id="GO:0030145">
    <property type="term" value="F:manganese ion binding"/>
    <property type="evidence" value="ECO:0007669"/>
    <property type="project" value="Ensembl"/>
</dbReference>
<dbReference type="Pfam" id="PF00557">
    <property type="entry name" value="Peptidase_M24"/>
    <property type="match status" value="1"/>
</dbReference>
<keyword evidence="6" id="KW-0479">Metal-binding</keyword>
<dbReference type="SUPFAM" id="SSF53092">
    <property type="entry name" value="Creatinase/prolidase N-terminal domain"/>
    <property type="match status" value="1"/>
</dbReference>
<dbReference type="FunFam" id="3.40.350.10:FF:000013">
    <property type="entry name" value="probable Xaa-Pro aminopeptidase 3"/>
    <property type="match status" value="1"/>
</dbReference>
<keyword evidence="5" id="KW-0645">Protease</keyword>
<reference evidence="10" key="2">
    <citation type="submission" date="2025-09" db="UniProtKB">
        <authorList>
            <consortium name="Ensembl"/>
        </authorList>
    </citation>
    <scope>IDENTIFICATION</scope>
</reference>
<comment type="similarity">
    <text evidence="3">Belongs to the peptidase M24B family.</text>
</comment>
<evidence type="ECO:0000256" key="8">
    <source>
        <dbReference type="ARBA" id="ARBA00023211"/>
    </source>
</evidence>
<evidence type="ECO:0000256" key="5">
    <source>
        <dbReference type="ARBA" id="ARBA00022438"/>
    </source>
</evidence>
<name>A0A2K6UW55_SAIBB</name>
<evidence type="ECO:0000256" key="6">
    <source>
        <dbReference type="ARBA" id="ARBA00022723"/>
    </source>
</evidence>
<comment type="catalytic activity">
    <reaction evidence="1">
        <text>Release of any N-terminal amino acid, including proline, that is linked to proline, even from a dipeptide or tripeptide.</text>
        <dbReference type="EC" id="3.4.11.9"/>
    </reaction>
</comment>
<keyword evidence="5" id="KW-0031">Aminopeptidase</keyword>
<dbReference type="SUPFAM" id="SSF55920">
    <property type="entry name" value="Creatinase/aminopeptidase"/>
    <property type="match status" value="1"/>
</dbReference>
<evidence type="ECO:0000256" key="2">
    <source>
        <dbReference type="ARBA" id="ARBA00001936"/>
    </source>
</evidence>
<dbReference type="InterPro" id="IPR007865">
    <property type="entry name" value="Aminopep_P_N"/>
</dbReference>
<dbReference type="GeneTree" id="ENSGT00940000153657"/>
<dbReference type="GO" id="GO:0070006">
    <property type="term" value="F:metalloaminopeptidase activity"/>
    <property type="evidence" value="ECO:0007669"/>
    <property type="project" value="Ensembl"/>
</dbReference>
<keyword evidence="11" id="KW-1185">Reference proteome</keyword>
<dbReference type="InterPro" id="IPR052433">
    <property type="entry name" value="X-Pro_dipept-like"/>
</dbReference>
<dbReference type="Ensembl" id="ENSSBOT00000053085.1">
    <property type="protein sequence ID" value="ENSSBOP00000036153.1"/>
    <property type="gene ID" value="ENSSBOG00000034216.1"/>
</dbReference>
<protein>
    <recommendedName>
        <fullName evidence="4">Xaa-Pro aminopeptidase</fullName>
        <ecNumber evidence="4">3.4.11.9</ecNumber>
    </recommendedName>
</protein>
<dbReference type="InterPro" id="IPR000994">
    <property type="entry name" value="Pept_M24"/>
</dbReference>
<dbReference type="PANTHER" id="PTHR43226:SF4">
    <property type="entry name" value="XAA-PRO AMINOPEPTIDASE 3"/>
    <property type="match status" value="1"/>
</dbReference>
<evidence type="ECO:0000313" key="10">
    <source>
        <dbReference type="Ensembl" id="ENSSBOP00000036153.1"/>
    </source>
</evidence>
<dbReference type="Pfam" id="PF05195">
    <property type="entry name" value="AMP_N"/>
    <property type="match status" value="1"/>
</dbReference>
<reference evidence="10" key="1">
    <citation type="submission" date="2025-08" db="UniProtKB">
        <authorList>
            <consortium name="Ensembl"/>
        </authorList>
    </citation>
    <scope>IDENTIFICATION</scope>
</reference>
<evidence type="ECO:0000256" key="4">
    <source>
        <dbReference type="ARBA" id="ARBA00012574"/>
    </source>
</evidence>
<dbReference type="GO" id="GO:0005829">
    <property type="term" value="C:cytosol"/>
    <property type="evidence" value="ECO:0007669"/>
    <property type="project" value="Ensembl"/>
</dbReference>
<dbReference type="InterPro" id="IPR029149">
    <property type="entry name" value="Creatin/AminoP/Spt16_N"/>
</dbReference>
<dbReference type="OMA" id="DSYFWYL"/>
<gene>
    <name evidence="10" type="primary">XPNPEP3</name>
</gene>